<dbReference type="KEGG" id="afx:JZ786_13810"/>
<reference evidence="1 2" key="1">
    <citation type="submission" date="2021-02" db="EMBL/GenBank/DDBJ databases">
        <title>Alicyclobacillus curvatus sp. nov. and Alicyclobacillus mengziensis sp. nov., two acidophilic bacteria isolated from acid mine drainage.</title>
        <authorList>
            <person name="Huang Y."/>
        </authorList>
    </citation>
    <scope>NUCLEOTIDE SEQUENCE [LARGE SCALE GENOMIC DNA]</scope>
    <source>
        <strain evidence="1 2">S30H14</strain>
    </source>
</reference>
<dbReference type="AlphaFoldDB" id="A0A9X7Z4R5"/>
<dbReference type="EMBL" id="CP071182">
    <property type="protein sequence ID" value="QSO45632.1"/>
    <property type="molecule type" value="Genomic_DNA"/>
</dbReference>
<organism evidence="1 2">
    <name type="scientific">Alicyclobacillus mengziensis</name>
    <dbReference type="NCBI Taxonomy" id="2931921"/>
    <lineage>
        <taxon>Bacteria</taxon>
        <taxon>Bacillati</taxon>
        <taxon>Bacillota</taxon>
        <taxon>Bacilli</taxon>
        <taxon>Bacillales</taxon>
        <taxon>Alicyclobacillaceae</taxon>
        <taxon>Alicyclobacillus</taxon>
    </lineage>
</organism>
<sequence length="45" mass="5013">MAKDVYLQPVAPDPIHSDEVVLAIVRKHVPDTKKQSEVSTTNQRA</sequence>
<keyword evidence="2" id="KW-1185">Reference proteome</keyword>
<accession>A0A9X7Z4R5</accession>
<gene>
    <name evidence="1" type="ORF">JZ786_13810</name>
</gene>
<protein>
    <submittedName>
        <fullName evidence="1">Uncharacterized protein</fullName>
    </submittedName>
</protein>
<evidence type="ECO:0000313" key="1">
    <source>
        <dbReference type="EMBL" id="QSO45632.1"/>
    </source>
</evidence>
<dbReference type="RefSeq" id="WP_206655001.1">
    <property type="nucleotide sequence ID" value="NZ_CP071182.1"/>
</dbReference>
<proteinExistence type="predicted"/>
<dbReference type="Proteomes" id="UP000663505">
    <property type="component" value="Chromosome"/>
</dbReference>
<evidence type="ECO:0000313" key="2">
    <source>
        <dbReference type="Proteomes" id="UP000663505"/>
    </source>
</evidence>
<name>A0A9X7Z4R5_9BACL</name>